<organism evidence="3 4">
    <name type="scientific">Hymenobacter cyanobacteriorum</name>
    <dbReference type="NCBI Taxonomy" id="2926463"/>
    <lineage>
        <taxon>Bacteria</taxon>
        <taxon>Pseudomonadati</taxon>
        <taxon>Bacteroidota</taxon>
        <taxon>Cytophagia</taxon>
        <taxon>Cytophagales</taxon>
        <taxon>Hymenobacteraceae</taxon>
        <taxon>Hymenobacter</taxon>
    </lineage>
</organism>
<accession>A0A9X1VJL2</accession>
<proteinExistence type="inferred from homology"/>
<dbReference type="SUPFAM" id="SSF46785">
    <property type="entry name" value="Winged helix' DNA-binding domain"/>
    <property type="match status" value="1"/>
</dbReference>
<dbReference type="Gene3D" id="1.10.10.10">
    <property type="entry name" value="Winged helix-like DNA-binding domain superfamily/Winged helix DNA-binding domain"/>
    <property type="match status" value="1"/>
</dbReference>
<protein>
    <submittedName>
        <fullName evidence="3">Replication initiation protein</fullName>
    </submittedName>
</protein>
<keyword evidence="4" id="KW-1185">Reference proteome</keyword>
<dbReference type="GO" id="GO:0006270">
    <property type="term" value="P:DNA replication initiation"/>
    <property type="evidence" value="ECO:0007669"/>
    <property type="project" value="InterPro"/>
</dbReference>
<comment type="similarity">
    <text evidence="1">Belongs to the initiator RepB protein family.</text>
</comment>
<dbReference type="AlphaFoldDB" id="A0A9X1VJL2"/>
<evidence type="ECO:0000259" key="2">
    <source>
        <dbReference type="Pfam" id="PF01051"/>
    </source>
</evidence>
<evidence type="ECO:0000313" key="3">
    <source>
        <dbReference type="EMBL" id="MCI1189870.1"/>
    </source>
</evidence>
<feature type="domain" description="Initiator Rep protein WH1" evidence="2">
    <location>
        <begin position="22"/>
        <end position="137"/>
    </location>
</feature>
<reference evidence="3" key="1">
    <citation type="submission" date="2022-03" db="EMBL/GenBank/DDBJ databases">
        <title>Bacterial whole genome sequence for Hymenobacter sp. DH14.</title>
        <authorList>
            <person name="Le V."/>
        </authorList>
    </citation>
    <scope>NUCLEOTIDE SEQUENCE</scope>
    <source>
        <strain evidence="3">DH14</strain>
    </source>
</reference>
<dbReference type="GO" id="GO:0003887">
    <property type="term" value="F:DNA-directed DNA polymerase activity"/>
    <property type="evidence" value="ECO:0007669"/>
    <property type="project" value="InterPro"/>
</dbReference>
<evidence type="ECO:0000313" key="4">
    <source>
        <dbReference type="Proteomes" id="UP001139193"/>
    </source>
</evidence>
<dbReference type="InterPro" id="IPR036388">
    <property type="entry name" value="WH-like_DNA-bd_sf"/>
</dbReference>
<name>A0A9X1VJL2_9BACT</name>
<dbReference type="InterPro" id="IPR036390">
    <property type="entry name" value="WH_DNA-bd_sf"/>
</dbReference>
<dbReference type="Pfam" id="PF01051">
    <property type="entry name" value="Rep3_N"/>
    <property type="match status" value="1"/>
</dbReference>
<dbReference type="Proteomes" id="UP001139193">
    <property type="component" value="Unassembled WGS sequence"/>
</dbReference>
<evidence type="ECO:0000256" key="1">
    <source>
        <dbReference type="ARBA" id="ARBA00038283"/>
    </source>
</evidence>
<dbReference type="RefSeq" id="WP_241938079.1">
    <property type="nucleotide sequence ID" value="NZ_JALBGC010000006.1"/>
</dbReference>
<dbReference type="InterPro" id="IPR000525">
    <property type="entry name" value="Initiator_Rep_WH1"/>
</dbReference>
<gene>
    <name evidence="3" type="ORF">MON38_20805</name>
</gene>
<dbReference type="EMBL" id="JALBGC010000006">
    <property type="protein sequence ID" value="MCI1189870.1"/>
    <property type="molecule type" value="Genomic_DNA"/>
</dbReference>
<sequence>MSTPISDIQEVAYLSDLFVRSPPAYSPVEARLFALALSSLTHESQQLTFQFAFNDVIPGDNADGKQYAKLLVAIKRLMQATKDKTLRQEKGCSQYLLLFSTLSLKPDTEVVTGKFNPDLKEYLLDLSSKYTTPQLEALLMRR</sequence>
<comment type="caution">
    <text evidence="3">The sequence shown here is derived from an EMBL/GenBank/DDBJ whole genome shotgun (WGS) entry which is preliminary data.</text>
</comment>